<proteinExistence type="predicted"/>
<gene>
    <name evidence="1" type="ORF">LSALG_LOCUS14648</name>
</gene>
<name>A0AA35YIJ0_LACSI</name>
<accession>A0AA35YIJ0</accession>
<evidence type="ECO:0000313" key="2">
    <source>
        <dbReference type="Proteomes" id="UP001177003"/>
    </source>
</evidence>
<organism evidence="1 2">
    <name type="scientific">Lactuca saligna</name>
    <name type="common">Willowleaf lettuce</name>
    <dbReference type="NCBI Taxonomy" id="75948"/>
    <lineage>
        <taxon>Eukaryota</taxon>
        <taxon>Viridiplantae</taxon>
        <taxon>Streptophyta</taxon>
        <taxon>Embryophyta</taxon>
        <taxon>Tracheophyta</taxon>
        <taxon>Spermatophyta</taxon>
        <taxon>Magnoliopsida</taxon>
        <taxon>eudicotyledons</taxon>
        <taxon>Gunneridae</taxon>
        <taxon>Pentapetalae</taxon>
        <taxon>asterids</taxon>
        <taxon>campanulids</taxon>
        <taxon>Asterales</taxon>
        <taxon>Asteraceae</taxon>
        <taxon>Cichorioideae</taxon>
        <taxon>Cichorieae</taxon>
        <taxon>Lactucinae</taxon>
        <taxon>Lactuca</taxon>
    </lineage>
</organism>
<dbReference type="AlphaFoldDB" id="A0AA35YIJ0"/>
<sequence length="189" mass="21367">MEAMFVARKLVDMYIAGMRDASGAFFTFVRFTETWTSRSVLVGEAKNFGTLCNFPSLLDLEGFDVVESKYLGGMKIIIKFKSDGTAKDEFNFEVAACNFGKVLVNTCPFWNRNDVSYGKLCILTNLRKWINDDMNAVFDGVACRIGIIEIDDVWTPFKSFSWESKEDSDVVFDDDVDGVSDTWIHGNMC</sequence>
<protein>
    <recommendedName>
        <fullName evidence="3">DUF4283 domain-containing protein</fullName>
    </recommendedName>
</protein>
<dbReference type="EMBL" id="OX465079">
    <property type="protein sequence ID" value="CAI9274575.1"/>
    <property type="molecule type" value="Genomic_DNA"/>
</dbReference>
<keyword evidence="2" id="KW-1185">Reference proteome</keyword>
<evidence type="ECO:0008006" key="3">
    <source>
        <dbReference type="Google" id="ProtNLM"/>
    </source>
</evidence>
<reference evidence="1" key="1">
    <citation type="submission" date="2023-04" db="EMBL/GenBank/DDBJ databases">
        <authorList>
            <person name="Vijverberg K."/>
            <person name="Xiong W."/>
            <person name="Schranz E."/>
        </authorList>
    </citation>
    <scope>NUCLEOTIDE SEQUENCE</scope>
</reference>
<dbReference type="Proteomes" id="UP001177003">
    <property type="component" value="Chromosome 3"/>
</dbReference>
<evidence type="ECO:0000313" key="1">
    <source>
        <dbReference type="EMBL" id="CAI9274575.1"/>
    </source>
</evidence>